<feature type="compositionally biased region" description="Pro residues" evidence="1">
    <location>
        <begin position="149"/>
        <end position="175"/>
    </location>
</feature>
<feature type="compositionally biased region" description="Polar residues" evidence="1">
    <location>
        <begin position="187"/>
        <end position="202"/>
    </location>
</feature>
<dbReference type="EMBL" id="LSRX01004833">
    <property type="protein sequence ID" value="OLP73755.1"/>
    <property type="molecule type" value="Genomic_DNA"/>
</dbReference>
<dbReference type="Proteomes" id="UP000186817">
    <property type="component" value="Unassembled WGS sequence"/>
</dbReference>
<evidence type="ECO:0000256" key="1">
    <source>
        <dbReference type="SAM" id="MobiDB-lite"/>
    </source>
</evidence>
<dbReference type="AlphaFoldDB" id="A0A1Q9BSU3"/>
<feature type="compositionally biased region" description="Low complexity" evidence="1">
    <location>
        <begin position="136"/>
        <end position="148"/>
    </location>
</feature>
<feature type="compositionally biased region" description="Basic and acidic residues" evidence="1">
    <location>
        <begin position="64"/>
        <end position="76"/>
    </location>
</feature>
<feature type="compositionally biased region" description="Basic and acidic residues" evidence="1">
    <location>
        <begin position="1"/>
        <end position="26"/>
    </location>
</feature>
<accession>A0A1Q9BSU3</accession>
<feature type="compositionally biased region" description="Basic residues" evidence="1">
    <location>
        <begin position="271"/>
        <end position="281"/>
    </location>
</feature>
<keyword evidence="3" id="KW-1185">Reference proteome</keyword>
<sequence>MKQPKREAEDTEEIRRLKQKLSDLETRSSNPATSAFKRAYSPVRTSNVSRQDQSLSPLSQQLKLAHEEEERLKQEMKKAKLQEIQKKNDLMRAKIIALSGAPAPPGRADELCMTPQAKPAAASPGPAETPSPAHNAATPSPQPKAAAPSPLPAAAPSPAPSTVSTPPPPSPPPKSPTAAALAPSGPAQLNRSSPLETSTSEAPQAEEEKKKAAAAALQTVRRLTTNPHKCTFEILEQWRCVGAPATTAIEAPPAKALENGGGAAPDPKAKTAAKGKAKAKAKGPPQMKAGIFELSKCRASDLREALPRFNRSETKKGMEKEVLAKVPIIFGVSTHSVN</sequence>
<gene>
    <name evidence="2" type="ORF">AK812_SmicGene46902</name>
</gene>
<feature type="region of interest" description="Disordered" evidence="1">
    <location>
        <begin position="100"/>
        <end position="215"/>
    </location>
</feature>
<evidence type="ECO:0000313" key="3">
    <source>
        <dbReference type="Proteomes" id="UP000186817"/>
    </source>
</evidence>
<evidence type="ECO:0000313" key="2">
    <source>
        <dbReference type="EMBL" id="OLP73755.1"/>
    </source>
</evidence>
<organism evidence="2 3">
    <name type="scientific">Symbiodinium microadriaticum</name>
    <name type="common">Dinoflagellate</name>
    <name type="synonym">Zooxanthella microadriatica</name>
    <dbReference type="NCBI Taxonomy" id="2951"/>
    <lineage>
        <taxon>Eukaryota</taxon>
        <taxon>Sar</taxon>
        <taxon>Alveolata</taxon>
        <taxon>Dinophyceae</taxon>
        <taxon>Suessiales</taxon>
        <taxon>Symbiodiniaceae</taxon>
        <taxon>Symbiodinium</taxon>
    </lineage>
</organism>
<proteinExistence type="predicted"/>
<comment type="caution">
    <text evidence="2">The sequence shown here is derived from an EMBL/GenBank/DDBJ whole genome shotgun (WGS) entry which is preliminary data.</text>
</comment>
<reference evidence="2 3" key="1">
    <citation type="submission" date="2016-02" db="EMBL/GenBank/DDBJ databases">
        <title>Genome analysis of coral dinoflagellate symbionts highlights evolutionary adaptations to a symbiotic lifestyle.</title>
        <authorList>
            <person name="Aranda M."/>
            <person name="Li Y."/>
            <person name="Liew Y.J."/>
            <person name="Baumgarten S."/>
            <person name="Simakov O."/>
            <person name="Wilson M."/>
            <person name="Piel J."/>
            <person name="Ashoor H."/>
            <person name="Bougouffa S."/>
            <person name="Bajic V.B."/>
            <person name="Ryu T."/>
            <person name="Ravasi T."/>
            <person name="Bayer T."/>
            <person name="Micklem G."/>
            <person name="Kim H."/>
            <person name="Bhak J."/>
            <person name="Lajeunesse T.C."/>
            <person name="Voolstra C.R."/>
        </authorList>
    </citation>
    <scope>NUCLEOTIDE SEQUENCE [LARGE SCALE GENOMIC DNA]</scope>
    <source>
        <strain evidence="2 3">CCMP2467</strain>
    </source>
</reference>
<feature type="region of interest" description="Disordered" evidence="1">
    <location>
        <begin position="1"/>
        <end position="76"/>
    </location>
</feature>
<dbReference type="OrthoDB" id="443477at2759"/>
<feature type="compositionally biased region" description="Low complexity" evidence="1">
    <location>
        <begin position="49"/>
        <end position="63"/>
    </location>
</feature>
<name>A0A1Q9BSU3_SYMMI</name>
<feature type="region of interest" description="Disordered" evidence="1">
    <location>
        <begin position="256"/>
        <end position="287"/>
    </location>
</feature>
<protein>
    <submittedName>
        <fullName evidence="2">Uncharacterized protein</fullName>
    </submittedName>
</protein>